<dbReference type="PRINTS" id="PR00080">
    <property type="entry name" value="SDRFAMILY"/>
</dbReference>
<dbReference type="Proteomes" id="UP001501671">
    <property type="component" value="Unassembled WGS sequence"/>
</dbReference>
<dbReference type="InterPro" id="IPR020904">
    <property type="entry name" value="Sc_DH/Rdtase_CS"/>
</dbReference>
<dbReference type="SUPFAM" id="SSF51735">
    <property type="entry name" value="NAD(P)-binding Rossmann-fold domains"/>
    <property type="match status" value="1"/>
</dbReference>
<dbReference type="InterPro" id="IPR036291">
    <property type="entry name" value="NAD(P)-bd_dom_sf"/>
</dbReference>
<evidence type="ECO:0000256" key="1">
    <source>
        <dbReference type="ARBA" id="ARBA00006484"/>
    </source>
</evidence>
<comment type="similarity">
    <text evidence="1">Belongs to the short-chain dehydrogenases/reductases (SDR) family.</text>
</comment>
<proteinExistence type="inferred from homology"/>
<dbReference type="PRINTS" id="PR00081">
    <property type="entry name" value="GDHRDH"/>
</dbReference>
<dbReference type="PANTHER" id="PTHR43639:SF1">
    <property type="entry name" value="SHORT-CHAIN DEHYDROGENASE_REDUCTASE FAMILY PROTEIN"/>
    <property type="match status" value="1"/>
</dbReference>
<feature type="domain" description="Ketoreductase" evidence="3">
    <location>
        <begin position="9"/>
        <end position="198"/>
    </location>
</feature>
<evidence type="ECO:0000313" key="4">
    <source>
        <dbReference type="EMBL" id="GAA4338513.1"/>
    </source>
</evidence>
<protein>
    <submittedName>
        <fullName evidence="4">SDR family oxidoreductase</fullName>
    </submittedName>
</protein>
<keyword evidence="2" id="KW-0560">Oxidoreductase</keyword>
<dbReference type="CDD" id="cd05233">
    <property type="entry name" value="SDR_c"/>
    <property type="match status" value="1"/>
</dbReference>
<organism evidence="4 5">
    <name type="scientific">Pigmentiphaga soli</name>
    <dbReference type="NCBI Taxonomy" id="1007095"/>
    <lineage>
        <taxon>Bacteria</taxon>
        <taxon>Pseudomonadati</taxon>
        <taxon>Pseudomonadota</taxon>
        <taxon>Betaproteobacteria</taxon>
        <taxon>Burkholderiales</taxon>
        <taxon>Alcaligenaceae</taxon>
        <taxon>Pigmentiphaga</taxon>
    </lineage>
</organism>
<reference evidence="5" key="1">
    <citation type="journal article" date="2019" name="Int. J. Syst. Evol. Microbiol.">
        <title>The Global Catalogue of Microorganisms (GCM) 10K type strain sequencing project: providing services to taxonomists for standard genome sequencing and annotation.</title>
        <authorList>
            <consortium name="The Broad Institute Genomics Platform"/>
            <consortium name="The Broad Institute Genome Sequencing Center for Infectious Disease"/>
            <person name="Wu L."/>
            <person name="Ma J."/>
        </authorList>
    </citation>
    <scope>NUCLEOTIDE SEQUENCE [LARGE SCALE GENOMIC DNA]</scope>
    <source>
        <strain evidence="5">JCM 17666</strain>
    </source>
</reference>
<dbReference type="EMBL" id="BAABFO010000019">
    <property type="protein sequence ID" value="GAA4338513.1"/>
    <property type="molecule type" value="Genomic_DNA"/>
</dbReference>
<dbReference type="PANTHER" id="PTHR43639">
    <property type="entry name" value="OXIDOREDUCTASE, SHORT-CHAIN DEHYDROGENASE/REDUCTASE FAMILY (AFU_ORTHOLOGUE AFUA_5G02870)"/>
    <property type="match status" value="1"/>
</dbReference>
<comment type="caution">
    <text evidence="4">The sequence shown here is derived from an EMBL/GenBank/DDBJ whole genome shotgun (WGS) entry which is preliminary data.</text>
</comment>
<keyword evidence="5" id="KW-1185">Reference proteome</keyword>
<gene>
    <name evidence="4" type="ORF">GCM10023144_35690</name>
</gene>
<name>A0ABP8HF74_9BURK</name>
<dbReference type="SMART" id="SM00822">
    <property type="entry name" value="PKS_KR"/>
    <property type="match status" value="1"/>
</dbReference>
<dbReference type="InterPro" id="IPR057326">
    <property type="entry name" value="KR_dom"/>
</dbReference>
<dbReference type="PROSITE" id="PS00061">
    <property type="entry name" value="ADH_SHORT"/>
    <property type="match status" value="1"/>
</dbReference>
<sequence>MNAEATMQKACLVTGSTGRNGAGSAIVRWFAKKGWRVVVNYSRDTQAAEAVAAECAALGAADVLVAKADVTSDEACRAMAAEIERRWGRLDVLVNNAAVTTFNDHKNLDGLSFDDFQRVFAVNVSGAYVATRAVAALLRRTGNASVVNMSSVGGLRGTGSSMAYAASKSALNAMTFSFARVLAPEVRVNALLPGFIEGDWLVNGMGRARYESVRAALIAKNPLKSVQTPDEIAEAIWWLVNGPAALTGELIQLDAGGRLVV</sequence>
<evidence type="ECO:0000256" key="2">
    <source>
        <dbReference type="ARBA" id="ARBA00023002"/>
    </source>
</evidence>
<dbReference type="Gene3D" id="3.40.50.720">
    <property type="entry name" value="NAD(P)-binding Rossmann-like Domain"/>
    <property type="match status" value="1"/>
</dbReference>
<accession>A0ABP8HF74</accession>
<evidence type="ECO:0000259" key="3">
    <source>
        <dbReference type="SMART" id="SM00822"/>
    </source>
</evidence>
<evidence type="ECO:0000313" key="5">
    <source>
        <dbReference type="Proteomes" id="UP001501671"/>
    </source>
</evidence>
<dbReference type="InterPro" id="IPR002347">
    <property type="entry name" value="SDR_fam"/>
</dbReference>
<dbReference type="Pfam" id="PF13561">
    <property type="entry name" value="adh_short_C2"/>
    <property type="match status" value="1"/>
</dbReference>